<dbReference type="PANTHER" id="PTHR40394:SF2">
    <property type="entry name" value="QUINOL:CYTOCHROME C OXIDOREDUCTASE MEMBRANE PROTEIN"/>
    <property type="match status" value="1"/>
</dbReference>
<evidence type="ECO:0000313" key="7">
    <source>
        <dbReference type="EMBL" id="MBB5331624.1"/>
    </source>
</evidence>
<keyword evidence="3 4" id="KW-0408">Iron</keyword>
<organism evidence="7 8">
    <name type="scientific">Tunturiibacter gelidiferens</name>
    <dbReference type="NCBI Taxonomy" id="3069689"/>
    <lineage>
        <taxon>Bacteria</taxon>
        <taxon>Pseudomonadati</taxon>
        <taxon>Acidobacteriota</taxon>
        <taxon>Terriglobia</taxon>
        <taxon>Terriglobales</taxon>
        <taxon>Acidobacteriaceae</taxon>
        <taxon>Tunturiibacter</taxon>
    </lineage>
</organism>
<gene>
    <name evidence="7" type="ORF">HDF14_005273</name>
</gene>
<sequence>MRLTSRRFAFAAAAMSLLVAVGCRQDMHDQPKFFPQRGTDFYADGRSVRPQVENTVARSQLREDSYFYTGLVNGKEGDGMPFPATMQVLERGQERYNVYCTPCHSRVGNGIGMIVQRGYSKAGSFHSARLESAPLGHFFHVISNGYGSMPDYSSQIAPADRWAIVAYIKALQLSQKATQADVALGAHVEPLASIAEREGLPASFANEWVLPPTAVTGTPDNGLYVLPVPGAAGTTPVTPSHNNAVAPAAGSAGQTEPKQ</sequence>
<evidence type="ECO:0000256" key="2">
    <source>
        <dbReference type="ARBA" id="ARBA00022723"/>
    </source>
</evidence>
<protein>
    <recommendedName>
        <fullName evidence="6">Cytochrome c domain-containing protein</fullName>
    </recommendedName>
</protein>
<evidence type="ECO:0000259" key="6">
    <source>
        <dbReference type="PROSITE" id="PS51007"/>
    </source>
</evidence>
<dbReference type="InterPro" id="IPR009056">
    <property type="entry name" value="Cyt_c-like_dom"/>
</dbReference>
<dbReference type="GO" id="GO:0009055">
    <property type="term" value="F:electron transfer activity"/>
    <property type="evidence" value="ECO:0007669"/>
    <property type="project" value="InterPro"/>
</dbReference>
<keyword evidence="2 4" id="KW-0479">Metal-binding</keyword>
<dbReference type="PANTHER" id="PTHR40394">
    <property type="entry name" value="LIPOPROTEIN-RELATED"/>
    <property type="match status" value="1"/>
</dbReference>
<evidence type="ECO:0000313" key="8">
    <source>
        <dbReference type="Proteomes" id="UP000535182"/>
    </source>
</evidence>
<proteinExistence type="predicted"/>
<feature type="region of interest" description="Disordered" evidence="5">
    <location>
        <begin position="230"/>
        <end position="259"/>
    </location>
</feature>
<accession>A0A9X0QJW1</accession>
<evidence type="ECO:0000256" key="4">
    <source>
        <dbReference type="PROSITE-ProRule" id="PRU00433"/>
    </source>
</evidence>
<dbReference type="Gene3D" id="1.10.760.10">
    <property type="entry name" value="Cytochrome c-like domain"/>
    <property type="match status" value="1"/>
</dbReference>
<dbReference type="GO" id="GO:0020037">
    <property type="term" value="F:heme binding"/>
    <property type="evidence" value="ECO:0007669"/>
    <property type="project" value="InterPro"/>
</dbReference>
<dbReference type="GO" id="GO:0046872">
    <property type="term" value="F:metal ion binding"/>
    <property type="evidence" value="ECO:0007669"/>
    <property type="project" value="UniProtKB-KW"/>
</dbReference>
<dbReference type="PROSITE" id="PS51007">
    <property type="entry name" value="CYTC"/>
    <property type="match status" value="1"/>
</dbReference>
<dbReference type="InterPro" id="IPR036909">
    <property type="entry name" value="Cyt_c-like_dom_sf"/>
</dbReference>
<comment type="caution">
    <text evidence="7">The sequence shown here is derived from an EMBL/GenBank/DDBJ whole genome shotgun (WGS) entry which is preliminary data.</text>
</comment>
<evidence type="ECO:0000256" key="5">
    <source>
        <dbReference type="SAM" id="MobiDB-lite"/>
    </source>
</evidence>
<dbReference type="EMBL" id="JACHEB010000016">
    <property type="protein sequence ID" value="MBB5331624.1"/>
    <property type="molecule type" value="Genomic_DNA"/>
</dbReference>
<dbReference type="PROSITE" id="PS51257">
    <property type="entry name" value="PROKAR_LIPOPROTEIN"/>
    <property type="match status" value="1"/>
</dbReference>
<keyword evidence="8" id="KW-1185">Reference proteome</keyword>
<feature type="domain" description="Cytochrome c" evidence="6">
    <location>
        <begin position="87"/>
        <end position="172"/>
    </location>
</feature>
<dbReference type="RefSeq" id="WP_313899688.1">
    <property type="nucleotide sequence ID" value="NZ_JACHEB010000016.1"/>
</dbReference>
<dbReference type="Pfam" id="PF13442">
    <property type="entry name" value="Cytochrome_CBB3"/>
    <property type="match status" value="1"/>
</dbReference>
<dbReference type="AlphaFoldDB" id="A0A9X0QJW1"/>
<reference evidence="7 8" key="1">
    <citation type="submission" date="2020-08" db="EMBL/GenBank/DDBJ databases">
        <title>Genomic Encyclopedia of Type Strains, Phase IV (KMG-V): Genome sequencing to study the core and pangenomes of soil and plant-associated prokaryotes.</title>
        <authorList>
            <person name="Whitman W."/>
        </authorList>
    </citation>
    <scope>NUCLEOTIDE SEQUENCE [LARGE SCALE GENOMIC DNA]</scope>
    <source>
        <strain evidence="7 8">X5P2</strain>
    </source>
</reference>
<dbReference type="SUPFAM" id="SSF46626">
    <property type="entry name" value="Cytochrome c"/>
    <property type="match status" value="1"/>
</dbReference>
<evidence type="ECO:0000256" key="1">
    <source>
        <dbReference type="ARBA" id="ARBA00022617"/>
    </source>
</evidence>
<name>A0A9X0QJW1_9BACT</name>
<evidence type="ECO:0000256" key="3">
    <source>
        <dbReference type="ARBA" id="ARBA00023004"/>
    </source>
</evidence>
<dbReference type="Proteomes" id="UP000535182">
    <property type="component" value="Unassembled WGS sequence"/>
</dbReference>
<keyword evidence="1 4" id="KW-0349">Heme</keyword>